<dbReference type="CDD" id="cd06225">
    <property type="entry name" value="HAMP"/>
    <property type="match status" value="1"/>
</dbReference>
<dbReference type="SUPFAM" id="SSF47384">
    <property type="entry name" value="Homodimeric domain of signal transducing histidine kinase"/>
    <property type="match status" value="1"/>
</dbReference>
<evidence type="ECO:0000259" key="16">
    <source>
        <dbReference type="PROSITE" id="PS50112"/>
    </source>
</evidence>
<dbReference type="SUPFAM" id="SSF158472">
    <property type="entry name" value="HAMP domain-like"/>
    <property type="match status" value="1"/>
</dbReference>
<dbReference type="SMART" id="SM00388">
    <property type="entry name" value="HisKA"/>
    <property type="match status" value="1"/>
</dbReference>
<dbReference type="GO" id="GO:0000155">
    <property type="term" value="F:phosphorelay sensor kinase activity"/>
    <property type="evidence" value="ECO:0007669"/>
    <property type="project" value="InterPro"/>
</dbReference>
<sequence length="729" mass="82911">MTQELNKQSEEALKKKRIMRTIAASLLIFLMIPVVAMLQVQYFGIDSFIFLALFNVNLVIVLLILFVVIRNGIKLLLEKRNKVLGSNLKTKLVGTFMGLTIIPCALMFLISTKFVQISVDFWFQEQVEQSINSALEVGQIIFQKLDERLEKSAQLIDVQLPLTTTEATNSNETSTDNRAELINQILETQKTQLHLSFIAEYSQKNNLMFWSGENRFEKIAETALNSVGQEALNDRGFYSLVISDNNKDFSVGILKRSNQHLLVFGENLGFGFKEKLEQISSGVKEYKRLKKHKLPLKWMLYLSLGIVSMLIILGAMWIAFKIAQSLTSPVQLLVDATERISKGDLSVRITETYHDELGSLIHSFNKMGGDLELNQTKLKEQALALEQHSQYITTVLDNIASGVISLNHEGKVTTANKVALDLFKLSEKEFIGHYIHEFLSEEEIKTIKTIQTYLSRKNRSWKKQVTLHIGDKNQRLLISADSLKEKNNQDSGIVIVFEDIAELERMQRMEAWREVAKRVAHEIKNPLTPIKLSAERLQRKFGREINDPAFAQCTGVIVRQVENMQSMVQEFSAFAKVPEVVLKETDLIPILNDTVTLFKNSHQHIKFICEYPETMPHLYLDADAIQRAFINIIQNAVDALDNAENPEIKIICTQNKQNYTLNIDFIDNGSGISPEEQERIFEPYFSMKKSGTGLGLTIVRSIINDHKGYIKALDNDGKGLIIRVELPLN</sequence>
<dbReference type="CDD" id="cd00075">
    <property type="entry name" value="HATPase"/>
    <property type="match status" value="1"/>
</dbReference>
<evidence type="ECO:0000256" key="5">
    <source>
        <dbReference type="ARBA" id="ARBA00022553"/>
    </source>
</evidence>
<dbReference type="Gene3D" id="6.10.340.10">
    <property type="match status" value="1"/>
</dbReference>
<dbReference type="Pfam" id="PF00512">
    <property type="entry name" value="HisKA"/>
    <property type="match status" value="1"/>
</dbReference>
<dbReference type="Pfam" id="PF02518">
    <property type="entry name" value="HATPase_c"/>
    <property type="match status" value="1"/>
</dbReference>
<dbReference type="PANTHER" id="PTHR42878">
    <property type="entry name" value="TWO-COMPONENT HISTIDINE KINASE"/>
    <property type="match status" value="1"/>
</dbReference>
<dbReference type="InterPro" id="IPR003661">
    <property type="entry name" value="HisK_dim/P_dom"/>
</dbReference>
<feature type="domain" description="PAS" evidence="16">
    <location>
        <begin position="388"/>
        <end position="458"/>
    </location>
</feature>
<dbReference type="STRING" id="1121455.SAMN02745728_01797"/>
<evidence type="ECO:0000259" key="15">
    <source>
        <dbReference type="PROSITE" id="PS50109"/>
    </source>
</evidence>
<dbReference type="InterPro" id="IPR036890">
    <property type="entry name" value="HATPase_C_sf"/>
</dbReference>
<dbReference type="RefSeq" id="WP_072697484.1">
    <property type="nucleotide sequence ID" value="NZ_FRDI01000009.1"/>
</dbReference>
<keyword evidence="13 14" id="KW-0472">Membrane</keyword>
<keyword evidence="11 14" id="KW-1133">Transmembrane helix</keyword>
<dbReference type="InterPro" id="IPR004358">
    <property type="entry name" value="Sig_transdc_His_kin-like_C"/>
</dbReference>
<feature type="transmembrane region" description="Helical" evidence="14">
    <location>
        <begin position="298"/>
        <end position="320"/>
    </location>
</feature>
<dbReference type="GO" id="GO:0030295">
    <property type="term" value="F:protein kinase activator activity"/>
    <property type="evidence" value="ECO:0007669"/>
    <property type="project" value="TreeGrafter"/>
</dbReference>
<evidence type="ECO:0000256" key="3">
    <source>
        <dbReference type="ARBA" id="ARBA00012438"/>
    </source>
</evidence>
<keyword evidence="4" id="KW-1003">Cell membrane</keyword>
<dbReference type="Proteomes" id="UP000186469">
    <property type="component" value="Unassembled WGS sequence"/>
</dbReference>
<dbReference type="InterPro" id="IPR036097">
    <property type="entry name" value="HisK_dim/P_sf"/>
</dbReference>
<keyword evidence="10" id="KW-0067">ATP-binding</keyword>
<evidence type="ECO:0000256" key="13">
    <source>
        <dbReference type="ARBA" id="ARBA00023136"/>
    </source>
</evidence>
<evidence type="ECO:0000256" key="12">
    <source>
        <dbReference type="ARBA" id="ARBA00023012"/>
    </source>
</evidence>
<dbReference type="GO" id="GO:0016020">
    <property type="term" value="C:membrane"/>
    <property type="evidence" value="ECO:0007669"/>
    <property type="project" value="UniProtKB-SubCell"/>
</dbReference>
<comment type="catalytic activity">
    <reaction evidence="1">
        <text>ATP + protein L-histidine = ADP + protein N-phospho-L-histidine.</text>
        <dbReference type="EC" id="2.7.13.3"/>
    </reaction>
</comment>
<dbReference type="Pfam" id="PF08448">
    <property type="entry name" value="PAS_4"/>
    <property type="match status" value="1"/>
</dbReference>
<evidence type="ECO:0000256" key="6">
    <source>
        <dbReference type="ARBA" id="ARBA00022679"/>
    </source>
</evidence>
<reference evidence="18 19" key="1">
    <citation type="submission" date="2016-12" db="EMBL/GenBank/DDBJ databases">
        <authorList>
            <person name="Song W.-J."/>
            <person name="Kurnit D.M."/>
        </authorList>
    </citation>
    <scope>NUCLEOTIDE SEQUENCE [LARGE SCALE GENOMIC DNA]</scope>
    <source>
        <strain evidence="18 19">DSM 11393</strain>
    </source>
</reference>
<dbReference type="Pfam" id="PF00672">
    <property type="entry name" value="HAMP"/>
    <property type="match status" value="1"/>
</dbReference>
<dbReference type="GO" id="GO:0007234">
    <property type="term" value="P:osmosensory signaling via phosphorelay pathway"/>
    <property type="evidence" value="ECO:0007669"/>
    <property type="project" value="TreeGrafter"/>
</dbReference>
<dbReference type="SMART" id="SM00304">
    <property type="entry name" value="HAMP"/>
    <property type="match status" value="1"/>
</dbReference>
<dbReference type="EMBL" id="FRDI01000009">
    <property type="protein sequence ID" value="SHN67912.1"/>
    <property type="molecule type" value="Genomic_DNA"/>
</dbReference>
<evidence type="ECO:0000313" key="19">
    <source>
        <dbReference type="Proteomes" id="UP000186469"/>
    </source>
</evidence>
<keyword evidence="12" id="KW-0902">Two-component regulatory system</keyword>
<evidence type="ECO:0000256" key="8">
    <source>
        <dbReference type="ARBA" id="ARBA00022741"/>
    </source>
</evidence>
<evidence type="ECO:0000256" key="2">
    <source>
        <dbReference type="ARBA" id="ARBA00004651"/>
    </source>
</evidence>
<keyword evidence="9 18" id="KW-0418">Kinase</keyword>
<organism evidence="18 19">
    <name type="scientific">Desulfovibrio litoralis DSM 11393</name>
    <dbReference type="NCBI Taxonomy" id="1121455"/>
    <lineage>
        <taxon>Bacteria</taxon>
        <taxon>Pseudomonadati</taxon>
        <taxon>Thermodesulfobacteriota</taxon>
        <taxon>Desulfovibrionia</taxon>
        <taxon>Desulfovibrionales</taxon>
        <taxon>Desulfovibrionaceae</taxon>
        <taxon>Desulfovibrio</taxon>
    </lineage>
</organism>
<keyword evidence="8" id="KW-0547">Nucleotide-binding</keyword>
<keyword evidence="7 14" id="KW-0812">Transmembrane</keyword>
<dbReference type="SUPFAM" id="SSF55874">
    <property type="entry name" value="ATPase domain of HSP90 chaperone/DNA topoisomerase II/histidine kinase"/>
    <property type="match status" value="1"/>
</dbReference>
<dbReference type="PANTHER" id="PTHR42878:SF7">
    <property type="entry name" value="SENSOR HISTIDINE KINASE GLRK"/>
    <property type="match status" value="1"/>
</dbReference>
<dbReference type="CDD" id="cd00082">
    <property type="entry name" value="HisKA"/>
    <property type="match status" value="1"/>
</dbReference>
<dbReference type="InterPro" id="IPR050351">
    <property type="entry name" value="BphY/WalK/GraS-like"/>
</dbReference>
<keyword evidence="6" id="KW-0808">Transferase</keyword>
<dbReference type="SMART" id="SM00091">
    <property type="entry name" value="PAS"/>
    <property type="match status" value="1"/>
</dbReference>
<dbReference type="SUPFAM" id="SSF55785">
    <property type="entry name" value="PYP-like sensor domain (PAS domain)"/>
    <property type="match status" value="1"/>
</dbReference>
<dbReference type="CDD" id="cd00130">
    <property type="entry name" value="PAS"/>
    <property type="match status" value="1"/>
</dbReference>
<dbReference type="InterPro" id="IPR000014">
    <property type="entry name" value="PAS"/>
</dbReference>
<dbReference type="GO" id="GO:0005524">
    <property type="term" value="F:ATP binding"/>
    <property type="evidence" value="ECO:0007669"/>
    <property type="project" value="UniProtKB-KW"/>
</dbReference>
<evidence type="ECO:0000256" key="14">
    <source>
        <dbReference type="SAM" id="Phobius"/>
    </source>
</evidence>
<dbReference type="Gene3D" id="3.30.565.10">
    <property type="entry name" value="Histidine kinase-like ATPase, C-terminal domain"/>
    <property type="match status" value="1"/>
</dbReference>
<dbReference type="EC" id="2.7.13.3" evidence="3"/>
<keyword evidence="19" id="KW-1185">Reference proteome</keyword>
<keyword evidence="5" id="KW-0597">Phosphoprotein</keyword>
<proteinExistence type="predicted"/>
<accession>A0A1M7TB20</accession>
<dbReference type="InterPro" id="IPR035965">
    <property type="entry name" value="PAS-like_dom_sf"/>
</dbReference>
<dbReference type="PROSITE" id="PS50109">
    <property type="entry name" value="HIS_KIN"/>
    <property type="match status" value="1"/>
</dbReference>
<dbReference type="PIRSF" id="PIRSF037532">
    <property type="entry name" value="STHK_NtrY"/>
    <property type="match status" value="1"/>
</dbReference>
<name>A0A1M7TB20_9BACT</name>
<dbReference type="NCBIfam" id="TIGR00229">
    <property type="entry name" value="sensory_box"/>
    <property type="match status" value="1"/>
</dbReference>
<protein>
    <recommendedName>
        <fullName evidence="3">histidine kinase</fullName>
        <ecNumber evidence="3">2.7.13.3</ecNumber>
    </recommendedName>
</protein>
<evidence type="ECO:0000256" key="7">
    <source>
        <dbReference type="ARBA" id="ARBA00022692"/>
    </source>
</evidence>
<dbReference type="Pfam" id="PF19312">
    <property type="entry name" value="NtrY_N"/>
    <property type="match status" value="1"/>
</dbReference>
<dbReference type="InterPro" id="IPR003660">
    <property type="entry name" value="HAMP_dom"/>
</dbReference>
<evidence type="ECO:0000256" key="11">
    <source>
        <dbReference type="ARBA" id="ARBA00022989"/>
    </source>
</evidence>
<dbReference type="InterPro" id="IPR013656">
    <property type="entry name" value="PAS_4"/>
</dbReference>
<feature type="domain" description="HAMP" evidence="17">
    <location>
        <begin position="324"/>
        <end position="376"/>
    </location>
</feature>
<dbReference type="Gene3D" id="1.10.287.130">
    <property type="match status" value="1"/>
</dbReference>
<dbReference type="InterPro" id="IPR005467">
    <property type="entry name" value="His_kinase_dom"/>
</dbReference>
<dbReference type="Gene3D" id="3.30.450.20">
    <property type="entry name" value="PAS domain"/>
    <property type="match status" value="1"/>
</dbReference>
<dbReference type="AlphaFoldDB" id="A0A1M7TB20"/>
<dbReference type="GO" id="GO:0000156">
    <property type="term" value="F:phosphorelay response regulator activity"/>
    <property type="evidence" value="ECO:0007669"/>
    <property type="project" value="TreeGrafter"/>
</dbReference>
<dbReference type="InterPro" id="IPR003594">
    <property type="entry name" value="HATPase_dom"/>
</dbReference>
<dbReference type="PROSITE" id="PS50112">
    <property type="entry name" value="PAS"/>
    <property type="match status" value="1"/>
</dbReference>
<dbReference type="InterPro" id="IPR045671">
    <property type="entry name" value="NtrY-like_N"/>
</dbReference>
<dbReference type="PROSITE" id="PS50885">
    <property type="entry name" value="HAMP"/>
    <property type="match status" value="1"/>
</dbReference>
<dbReference type="SMART" id="SM00387">
    <property type="entry name" value="HATPase_c"/>
    <property type="match status" value="1"/>
</dbReference>
<evidence type="ECO:0000256" key="9">
    <source>
        <dbReference type="ARBA" id="ARBA00022777"/>
    </source>
</evidence>
<evidence type="ECO:0000259" key="17">
    <source>
        <dbReference type="PROSITE" id="PS50885"/>
    </source>
</evidence>
<evidence type="ECO:0000256" key="4">
    <source>
        <dbReference type="ARBA" id="ARBA00022475"/>
    </source>
</evidence>
<evidence type="ECO:0000256" key="1">
    <source>
        <dbReference type="ARBA" id="ARBA00000085"/>
    </source>
</evidence>
<evidence type="ECO:0000256" key="10">
    <source>
        <dbReference type="ARBA" id="ARBA00022840"/>
    </source>
</evidence>
<dbReference type="PRINTS" id="PR00344">
    <property type="entry name" value="BCTRLSENSOR"/>
</dbReference>
<dbReference type="OrthoDB" id="9781147at2"/>
<feature type="transmembrane region" description="Helical" evidence="14">
    <location>
        <begin position="48"/>
        <end position="69"/>
    </location>
</feature>
<comment type="subcellular location">
    <subcellularLocation>
        <location evidence="2">Cell membrane</location>
        <topology evidence="2">Multi-pass membrane protein</topology>
    </subcellularLocation>
</comment>
<evidence type="ECO:0000313" key="18">
    <source>
        <dbReference type="EMBL" id="SHN67912.1"/>
    </source>
</evidence>
<feature type="transmembrane region" description="Helical" evidence="14">
    <location>
        <begin position="21"/>
        <end position="42"/>
    </location>
</feature>
<gene>
    <name evidence="18" type="ORF">SAMN02745728_01797</name>
</gene>
<dbReference type="InterPro" id="IPR017232">
    <property type="entry name" value="NtrY"/>
</dbReference>
<feature type="domain" description="Histidine kinase" evidence="15">
    <location>
        <begin position="518"/>
        <end position="729"/>
    </location>
</feature>